<evidence type="ECO:0000256" key="2">
    <source>
        <dbReference type="SAM" id="Phobius"/>
    </source>
</evidence>
<reference evidence="3" key="1">
    <citation type="journal article" date="2020" name="Stud. Mycol.">
        <title>101 Dothideomycetes genomes: a test case for predicting lifestyles and emergence of pathogens.</title>
        <authorList>
            <person name="Haridas S."/>
            <person name="Albert R."/>
            <person name="Binder M."/>
            <person name="Bloem J."/>
            <person name="Labutti K."/>
            <person name="Salamov A."/>
            <person name="Andreopoulos B."/>
            <person name="Baker S."/>
            <person name="Barry K."/>
            <person name="Bills G."/>
            <person name="Bluhm B."/>
            <person name="Cannon C."/>
            <person name="Castanera R."/>
            <person name="Culley D."/>
            <person name="Daum C."/>
            <person name="Ezra D."/>
            <person name="Gonzalez J."/>
            <person name="Henrissat B."/>
            <person name="Kuo A."/>
            <person name="Liang C."/>
            <person name="Lipzen A."/>
            <person name="Lutzoni F."/>
            <person name="Magnuson J."/>
            <person name="Mondo S."/>
            <person name="Nolan M."/>
            <person name="Ohm R."/>
            <person name="Pangilinan J."/>
            <person name="Park H.-J."/>
            <person name="Ramirez L."/>
            <person name="Alfaro M."/>
            <person name="Sun H."/>
            <person name="Tritt A."/>
            <person name="Yoshinaga Y."/>
            <person name="Zwiers L.-H."/>
            <person name="Turgeon B."/>
            <person name="Goodwin S."/>
            <person name="Spatafora J."/>
            <person name="Crous P."/>
            <person name="Grigoriev I."/>
        </authorList>
    </citation>
    <scope>NUCLEOTIDE SEQUENCE</scope>
    <source>
        <strain evidence="3">CBS 101060</strain>
    </source>
</reference>
<dbReference type="AlphaFoldDB" id="A0A9P4S815"/>
<evidence type="ECO:0000313" key="4">
    <source>
        <dbReference type="Proteomes" id="UP000799429"/>
    </source>
</evidence>
<protein>
    <submittedName>
        <fullName evidence="3">Uncharacterized protein</fullName>
    </submittedName>
</protein>
<evidence type="ECO:0000313" key="3">
    <source>
        <dbReference type="EMBL" id="KAF2837811.1"/>
    </source>
</evidence>
<keyword evidence="2" id="KW-0472">Membrane</keyword>
<sequence length="310" mass="34458">MVFIQKKWRFPKFVWGLVILEFPLTVAALALFGIASPNLYRTKLWQEGADLGFNSDPSIILYAYANYKPIDTPVVWSKFMTQFNLIISVLSMFILLVKTTMYVMHTFIPLISFLVHGLLVGLYAYSVYMQSAPDKSDPKHPSNGPPWYVTKSCSLSSTDEIEGYCEQAKASFYVTCVMLALFGIHILWSIFSSIPTKEQKLARLSKLTASPASYYQEKFSNSPETEIPAEHQWELQQMGMQGMYTPGTTGAMKNPMSSRSVAFGQGTLPEHPTTPRTTAFQTSTAGSTGSRSAGGMGNALPLRERYGDAV</sequence>
<feature type="transmembrane region" description="Helical" evidence="2">
    <location>
        <begin position="109"/>
        <end position="128"/>
    </location>
</feature>
<organism evidence="3 4">
    <name type="scientific">Patellaria atrata CBS 101060</name>
    <dbReference type="NCBI Taxonomy" id="1346257"/>
    <lineage>
        <taxon>Eukaryota</taxon>
        <taxon>Fungi</taxon>
        <taxon>Dikarya</taxon>
        <taxon>Ascomycota</taxon>
        <taxon>Pezizomycotina</taxon>
        <taxon>Dothideomycetes</taxon>
        <taxon>Dothideomycetes incertae sedis</taxon>
        <taxon>Patellariales</taxon>
        <taxon>Patellariaceae</taxon>
        <taxon>Patellaria</taxon>
    </lineage>
</organism>
<dbReference type="Proteomes" id="UP000799429">
    <property type="component" value="Unassembled WGS sequence"/>
</dbReference>
<feature type="region of interest" description="Disordered" evidence="1">
    <location>
        <begin position="264"/>
        <end position="310"/>
    </location>
</feature>
<evidence type="ECO:0000256" key="1">
    <source>
        <dbReference type="SAM" id="MobiDB-lite"/>
    </source>
</evidence>
<name>A0A9P4S815_9PEZI</name>
<keyword evidence="4" id="KW-1185">Reference proteome</keyword>
<dbReference type="EMBL" id="MU006098">
    <property type="protein sequence ID" value="KAF2837811.1"/>
    <property type="molecule type" value="Genomic_DNA"/>
</dbReference>
<keyword evidence="2" id="KW-0812">Transmembrane</keyword>
<keyword evidence="2" id="KW-1133">Transmembrane helix</keyword>
<feature type="compositionally biased region" description="Low complexity" evidence="1">
    <location>
        <begin position="282"/>
        <end position="291"/>
    </location>
</feature>
<feature type="transmembrane region" description="Helical" evidence="2">
    <location>
        <begin position="79"/>
        <end position="97"/>
    </location>
</feature>
<proteinExistence type="predicted"/>
<gene>
    <name evidence="3" type="ORF">M501DRAFT_1025117</name>
</gene>
<comment type="caution">
    <text evidence="3">The sequence shown here is derived from an EMBL/GenBank/DDBJ whole genome shotgun (WGS) entry which is preliminary data.</text>
</comment>
<feature type="transmembrane region" description="Helical" evidence="2">
    <location>
        <begin position="12"/>
        <end position="35"/>
    </location>
</feature>
<dbReference type="OrthoDB" id="5352400at2759"/>
<accession>A0A9P4S815</accession>
<feature type="transmembrane region" description="Helical" evidence="2">
    <location>
        <begin position="170"/>
        <end position="191"/>
    </location>
</feature>